<dbReference type="EMBL" id="JBDLBR010000001">
    <property type="protein sequence ID" value="MEN7535687.1"/>
    <property type="molecule type" value="Genomic_DNA"/>
</dbReference>
<dbReference type="InterPro" id="IPR000719">
    <property type="entry name" value="Prot_kinase_dom"/>
</dbReference>
<dbReference type="PANTHER" id="PTHR43289:SF6">
    <property type="entry name" value="SERINE_THREONINE-PROTEIN KINASE NEKL-3"/>
    <property type="match status" value="1"/>
</dbReference>
<keyword evidence="4" id="KW-0067">ATP-binding</keyword>
<organism evidence="7 8">
    <name type="scientific">Aurantiacibacter flavus</name>
    <dbReference type="NCBI Taxonomy" id="3145232"/>
    <lineage>
        <taxon>Bacteria</taxon>
        <taxon>Pseudomonadati</taxon>
        <taxon>Pseudomonadota</taxon>
        <taxon>Alphaproteobacteria</taxon>
        <taxon>Sphingomonadales</taxon>
        <taxon>Erythrobacteraceae</taxon>
        <taxon>Aurantiacibacter</taxon>
    </lineage>
</organism>
<keyword evidence="3 7" id="KW-0418">Kinase</keyword>
<name>A0ABV0CUZ6_9SPHN</name>
<dbReference type="Proteomes" id="UP001484535">
    <property type="component" value="Unassembled WGS sequence"/>
</dbReference>
<keyword evidence="1 7" id="KW-0808">Transferase</keyword>
<dbReference type="CDD" id="cd14014">
    <property type="entry name" value="STKc_PknB_like"/>
    <property type="match status" value="1"/>
</dbReference>
<dbReference type="Gene3D" id="1.10.510.10">
    <property type="entry name" value="Transferase(Phosphotransferase) domain 1"/>
    <property type="match status" value="1"/>
</dbReference>
<evidence type="ECO:0000313" key="8">
    <source>
        <dbReference type="Proteomes" id="UP001484535"/>
    </source>
</evidence>
<dbReference type="EC" id="2.7.11.1" evidence="7"/>
<keyword evidence="2" id="KW-0547">Nucleotide-binding</keyword>
<dbReference type="InterPro" id="IPR011009">
    <property type="entry name" value="Kinase-like_dom_sf"/>
</dbReference>
<evidence type="ECO:0000256" key="2">
    <source>
        <dbReference type="ARBA" id="ARBA00022741"/>
    </source>
</evidence>
<reference evidence="7 8" key="1">
    <citation type="submission" date="2024-05" db="EMBL/GenBank/DDBJ databases">
        <authorList>
            <person name="Park S."/>
        </authorList>
    </citation>
    <scope>NUCLEOTIDE SEQUENCE [LARGE SCALE GENOMIC DNA]</scope>
    <source>
        <strain evidence="7 8">DGU5</strain>
    </source>
</reference>
<evidence type="ECO:0000256" key="4">
    <source>
        <dbReference type="ARBA" id="ARBA00022840"/>
    </source>
</evidence>
<evidence type="ECO:0000313" key="7">
    <source>
        <dbReference type="EMBL" id="MEN7535687.1"/>
    </source>
</evidence>
<proteinExistence type="predicted"/>
<dbReference type="Pfam" id="PF00069">
    <property type="entry name" value="Pkinase"/>
    <property type="match status" value="1"/>
</dbReference>
<feature type="domain" description="Protein kinase" evidence="6">
    <location>
        <begin position="38"/>
        <end position="363"/>
    </location>
</feature>
<dbReference type="SMART" id="SM00220">
    <property type="entry name" value="S_TKc"/>
    <property type="match status" value="1"/>
</dbReference>
<feature type="region of interest" description="Disordered" evidence="5">
    <location>
        <begin position="291"/>
        <end position="318"/>
    </location>
</feature>
<evidence type="ECO:0000256" key="3">
    <source>
        <dbReference type="ARBA" id="ARBA00022777"/>
    </source>
</evidence>
<evidence type="ECO:0000256" key="1">
    <source>
        <dbReference type="ARBA" id="ARBA00022679"/>
    </source>
</evidence>
<comment type="caution">
    <text evidence="7">The sequence shown here is derived from an EMBL/GenBank/DDBJ whole genome shotgun (WGS) entry which is preliminary data.</text>
</comment>
<gene>
    <name evidence="7" type="ORF">ABDJ38_00685</name>
</gene>
<dbReference type="RefSeq" id="WP_346783149.1">
    <property type="nucleotide sequence ID" value="NZ_JBDLBR010000001.1"/>
</dbReference>
<sequence length="363" mass="38417">MSPADEYEPGLPTMPYAGPRLPAGGEALAPGTKIGGQYEIERELAHSATGYVYRAKEGLGSHSRPVALKVFALPGDGEGRLAERFLALGMANQQIRHPGLVAVRGLGKTEQGAPFMAMELVEGRDLGAFISDHLARGQEIALASLAAIVRGVGEVVAAGHAQGIAHGALRPARIILTDETPGGERIKLLGFGLSAREFLQEGELGARPYDAPETRAGPAQLSSDVFALSVLLYELLMGVTPQAPYCPPSQGRTDVPATLDALLAAGLSARPLSRPADAAEFLAQMEAALAGEEGGRSDPIADPGDPRNEPQSGDGRVTVKKGALFVRPHRDANGKWYMPDMVDEQGRVTKWSKLWGYNGAWFK</sequence>
<dbReference type="SUPFAM" id="SSF56112">
    <property type="entry name" value="Protein kinase-like (PK-like)"/>
    <property type="match status" value="1"/>
</dbReference>
<feature type="region of interest" description="Disordered" evidence="5">
    <location>
        <begin position="1"/>
        <end position="23"/>
    </location>
</feature>
<dbReference type="Gene3D" id="3.30.200.20">
    <property type="entry name" value="Phosphorylase Kinase, domain 1"/>
    <property type="match status" value="1"/>
</dbReference>
<evidence type="ECO:0000256" key="5">
    <source>
        <dbReference type="SAM" id="MobiDB-lite"/>
    </source>
</evidence>
<protein>
    <submittedName>
        <fullName evidence="7">Serine/threonine-protein kinase</fullName>
        <ecNumber evidence="7">2.7.11.1</ecNumber>
    </submittedName>
</protein>
<dbReference type="GO" id="GO:0004674">
    <property type="term" value="F:protein serine/threonine kinase activity"/>
    <property type="evidence" value="ECO:0007669"/>
    <property type="project" value="UniProtKB-EC"/>
</dbReference>
<evidence type="ECO:0000259" key="6">
    <source>
        <dbReference type="PROSITE" id="PS50011"/>
    </source>
</evidence>
<dbReference type="PROSITE" id="PS50011">
    <property type="entry name" value="PROTEIN_KINASE_DOM"/>
    <property type="match status" value="1"/>
</dbReference>
<accession>A0ABV0CUZ6</accession>
<dbReference type="PANTHER" id="PTHR43289">
    <property type="entry name" value="MITOGEN-ACTIVATED PROTEIN KINASE KINASE KINASE 20-RELATED"/>
    <property type="match status" value="1"/>
</dbReference>
<keyword evidence="8" id="KW-1185">Reference proteome</keyword>